<dbReference type="AlphaFoldDB" id="A0A2K8SXN7"/>
<dbReference type="KEGG" id="nfl:COO91_06198"/>
<dbReference type="EMBL" id="CP024785">
    <property type="protein sequence ID" value="AUB40192.1"/>
    <property type="molecule type" value="Genomic_DNA"/>
</dbReference>
<evidence type="ECO:0000313" key="1">
    <source>
        <dbReference type="EMBL" id="AUB40192.1"/>
    </source>
</evidence>
<protein>
    <submittedName>
        <fullName evidence="1">Uncharacterized protein</fullName>
    </submittedName>
</protein>
<evidence type="ECO:0000313" key="2">
    <source>
        <dbReference type="Proteomes" id="UP000232003"/>
    </source>
</evidence>
<gene>
    <name evidence="1" type="ORF">COO91_06198</name>
</gene>
<reference evidence="1 2" key="1">
    <citation type="submission" date="2017-11" db="EMBL/GenBank/DDBJ databases">
        <title>Complete genome of a free-living desiccation-tolerant cyanobacterium and its photosynthetic adaptation to extreme terrestrial habitat.</title>
        <authorList>
            <person name="Shang J."/>
        </authorList>
    </citation>
    <scope>NUCLEOTIDE SEQUENCE [LARGE SCALE GENOMIC DNA]</scope>
    <source>
        <strain evidence="1 2">CCNUN1</strain>
    </source>
</reference>
<dbReference type="Proteomes" id="UP000232003">
    <property type="component" value="Chromosome"/>
</dbReference>
<name>A0A2K8SXN7_9NOSO</name>
<organism evidence="1 2">
    <name type="scientific">Nostoc flagelliforme CCNUN1</name>
    <dbReference type="NCBI Taxonomy" id="2038116"/>
    <lineage>
        <taxon>Bacteria</taxon>
        <taxon>Bacillati</taxon>
        <taxon>Cyanobacteriota</taxon>
        <taxon>Cyanophyceae</taxon>
        <taxon>Nostocales</taxon>
        <taxon>Nostocaceae</taxon>
        <taxon>Nostoc</taxon>
    </lineage>
</organism>
<sequence length="38" mass="4563">MKNTLSLLCDTPKDRDNFIFIYTCWKIYPLQALDKLLK</sequence>
<accession>A0A2K8SXN7</accession>
<keyword evidence="2" id="KW-1185">Reference proteome</keyword>
<proteinExistence type="predicted"/>